<reference evidence="1" key="1">
    <citation type="submission" date="2021-07" db="EMBL/GenBank/DDBJ databases">
        <authorList>
            <person name="Durling M."/>
        </authorList>
    </citation>
    <scope>NUCLEOTIDE SEQUENCE</scope>
</reference>
<name>A0A9N9Q859_9HELO</name>
<dbReference type="EMBL" id="CAJVRM010000727">
    <property type="protein sequence ID" value="CAG8983535.1"/>
    <property type="molecule type" value="Genomic_DNA"/>
</dbReference>
<dbReference type="Proteomes" id="UP000701801">
    <property type="component" value="Unassembled WGS sequence"/>
</dbReference>
<evidence type="ECO:0000313" key="1">
    <source>
        <dbReference type="EMBL" id="CAG8983535.1"/>
    </source>
</evidence>
<proteinExistence type="predicted"/>
<accession>A0A9N9Q859</accession>
<evidence type="ECO:0000313" key="2">
    <source>
        <dbReference type="Proteomes" id="UP000701801"/>
    </source>
</evidence>
<dbReference type="AlphaFoldDB" id="A0A9N9Q859"/>
<sequence>MELPTHLSQGKVREKLMQQKGRKVRRVSVLGSNATWCLFWLPPTVDRVAAVLSIIFAIGA</sequence>
<keyword evidence="2" id="KW-1185">Reference proteome</keyword>
<protein>
    <submittedName>
        <fullName evidence="1">Uncharacterized protein</fullName>
    </submittedName>
</protein>
<gene>
    <name evidence="1" type="ORF">HYALB_00004336</name>
</gene>
<comment type="caution">
    <text evidence="1">The sequence shown here is derived from an EMBL/GenBank/DDBJ whole genome shotgun (WGS) entry which is preliminary data.</text>
</comment>
<organism evidence="1 2">
    <name type="scientific">Hymenoscyphus albidus</name>
    <dbReference type="NCBI Taxonomy" id="595503"/>
    <lineage>
        <taxon>Eukaryota</taxon>
        <taxon>Fungi</taxon>
        <taxon>Dikarya</taxon>
        <taxon>Ascomycota</taxon>
        <taxon>Pezizomycotina</taxon>
        <taxon>Leotiomycetes</taxon>
        <taxon>Helotiales</taxon>
        <taxon>Helotiaceae</taxon>
        <taxon>Hymenoscyphus</taxon>
    </lineage>
</organism>